<keyword evidence="7 10" id="KW-0812">Transmembrane</keyword>
<keyword evidence="8 10" id="KW-1133">Transmembrane helix</keyword>
<evidence type="ECO:0000256" key="7">
    <source>
        <dbReference type="ARBA" id="ARBA00022692"/>
    </source>
</evidence>
<keyword evidence="9 10" id="KW-0472">Membrane</keyword>
<comment type="similarity">
    <text evidence="3 11">Belongs to the binding-protein-dependent transport system permease family. CysTW subfamily.</text>
</comment>
<dbReference type="NCBIfam" id="TIGR02141">
    <property type="entry name" value="modB_ABC"/>
    <property type="match status" value="1"/>
</dbReference>
<gene>
    <name evidence="13" type="primary">modB</name>
    <name evidence="13" type="ORF">ABDJ85_00295</name>
</gene>
<dbReference type="Pfam" id="PF00528">
    <property type="entry name" value="BPD_transp_1"/>
    <property type="match status" value="1"/>
</dbReference>
<evidence type="ECO:0000256" key="9">
    <source>
        <dbReference type="ARBA" id="ARBA00023136"/>
    </source>
</evidence>
<evidence type="ECO:0000256" key="2">
    <source>
        <dbReference type="ARBA" id="ARBA00004651"/>
    </source>
</evidence>
<sequence length="222" mass="23072">MTLAELPWHPLLLSLKVASVATVLALGLGLALALLLTRKRFPGAALLEAIFMLPLVLPPTVIGFALLHVLGRNGWVGGPLLRWFDISLIFTWPGAVIAATVVALPLVLKASITALEGVDGQLVAAARTLGQPEADILIRIVLPLAWPGILAGTLLAFARAMGEFGASLMVAGSIPGHTQTASMAIYDAVQAGDDMTAGLLVLATSAITITILLTANRLKPRA</sequence>
<dbReference type="InterPro" id="IPR035906">
    <property type="entry name" value="MetI-like_sf"/>
</dbReference>
<evidence type="ECO:0000256" key="10">
    <source>
        <dbReference type="RuleBase" id="RU363032"/>
    </source>
</evidence>
<evidence type="ECO:0000256" key="6">
    <source>
        <dbReference type="ARBA" id="ARBA00022505"/>
    </source>
</evidence>
<reference evidence="13 14" key="1">
    <citation type="submission" date="2024-05" db="EMBL/GenBank/DDBJ databases">
        <title>Roseateles sp. DJS-2-20 16S ribosomal RNA gene Genome sequencing and assembly.</title>
        <authorList>
            <person name="Woo H."/>
        </authorList>
    </citation>
    <scope>NUCLEOTIDE SEQUENCE [LARGE SCALE GENOMIC DNA]</scope>
    <source>
        <strain evidence="13 14">DJS-2-20</strain>
    </source>
</reference>
<protein>
    <recommendedName>
        <fullName evidence="11">Molybdenum transport system permease</fullName>
    </recommendedName>
</protein>
<proteinExistence type="inferred from homology"/>
<evidence type="ECO:0000256" key="1">
    <source>
        <dbReference type="ARBA" id="ARBA00002949"/>
    </source>
</evidence>
<comment type="caution">
    <text evidence="13">The sequence shown here is derived from an EMBL/GenBank/DDBJ whole genome shotgun (WGS) entry which is preliminary data.</text>
</comment>
<keyword evidence="5" id="KW-1003">Cell membrane</keyword>
<dbReference type="InterPro" id="IPR000515">
    <property type="entry name" value="MetI-like"/>
</dbReference>
<feature type="domain" description="ABC transmembrane type-1" evidence="12">
    <location>
        <begin position="11"/>
        <end position="213"/>
    </location>
</feature>
<keyword evidence="4 10" id="KW-0813">Transport</keyword>
<keyword evidence="6 11" id="KW-0500">Molybdenum</keyword>
<dbReference type="InterPro" id="IPR011867">
    <property type="entry name" value="ModB_ABC"/>
</dbReference>
<evidence type="ECO:0000256" key="8">
    <source>
        <dbReference type="ARBA" id="ARBA00022989"/>
    </source>
</evidence>
<feature type="transmembrane region" description="Helical" evidence="10">
    <location>
        <begin position="195"/>
        <end position="215"/>
    </location>
</feature>
<dbReference type="Proteomes" id="UP001495147">
    <property type="component" value="Unassembled WGS sequence"/>
</dbReference>
<organism evidence="13 14">
    <name type="scientific">Roseateles paludis</name>
    <dbReference type="NCBI Taxonomy" id="3145238"/>
    <lineage>
        <taxon>Bacteria</taxon>
        <taxon>Pseudomonadati</taxon>
        <taxon>Pseudomonadota</taxon>
        <taxon>Betaproteobacteria</taxon>
        <taxon>Burkholderiales</taxon>
        <taxon>Sphaerotilaceae</taxon>
        <taxon>Roseateles</taxon>
    </lineage>
</organism>
<dbReference type="SUPFAM" id="SSF161098">
    <property type="entry name" value="MetI-like"/>
    <property type="match status" value="1"/>
</dbReference>
<evidence type="ECO:0000256" key="11">
    <source>
        <dbReference type="RuleBase" id="RU365097"/>
    </source>
</evidence>
<accession>A0ABV0FVE2</accession>
<dbReference type="EMBL" id="JBDPZD010000001">
    <property type="protein sequence ID" value="MEO3689886.1"/>
    <property type="molecule type" value="Genomic_DNA"/>
</dbReference>
<name>A0ABV0FVE2_9BURK</name>
<evidence type="ECO:0000259" key="12">
    <source>
        <dbReference type="PROSITE" id="PS50928"/>
    </source>
</evidence>
<dbReference type="PANTHER" id="PTHR30183">
    <property type="entry name" value="MOLYBDENUM TRANSPORT SYSTEM PERMEASE PROTEIN MODB"/>
    <property type="match status" value="1"/>
</dbReference>
<dbReference type="CDD" id="cd06261">
    <property type="entry name" value="TM_PBP2"/>
    <property type="match status" value="1"/>
</dbReference>
<feature type="transmembrane region" description="Helical" evidence="10">
    <location>
        <begin position="136"/>
        <end position="158"/>
    </location>
</feature>
<dbReference type="PROSITE" id="PS50928">
    <property type="entry name" value="ABC_TM1"/>
    <property type="match status" value="1"/>
</dbReference>
<evidence type="ECO:0000256" key="5">
    <source>
        <dbReference type="ARBA" id="ARBA00022475"/>
    </source>
</evidence>
<keyword evidence="14" id="KW-1185">Reference proteome</keyword>
<dbReference type="Gene3D" id="1.10.3720.10">
    <property type="entry name" value="MetI-like"/>
    <property type="match status" value="1"/>
</dbReference>
<feature type="transmembrane region" description="Helical" evidence="10">
    <location>
        <begin position="12"/>
        <end position="37"/>
    </location>
</feature>
<comment type="subcellular location">
    <subcellularLocation>
        <location evidence="11">Cell inner membrane</location>
        <topology evidence="11">Multi-pass membrane protein</topology>
    </subcellularLocation>
    <subcellularLocation>
        <location evidence="2 10">Cell membrane</location>
        <topology evidence="2 10">Multi-pass membrane protein</topology>
    </subcellularLocation>
</comment>
<dbReference type="PANTHER" id="PTHR30183:SF3">
    <property type="entry name" value="MOLYBDENUM TRANSPORT SYSTEM PERMEASE PROTEIN MODB"/>
    <property type="match status" value="1"/>
</dbReference>
<evidence type="ECO:0000313" key="14">
    <source>
        <dbReference type="Proteomes" id="UP001495147"/>
    </source>
</evidence>
<dbReference type="RefSeq" id="WP_347702727.1">
    <property type="nucleotide sequence ID" value="NZ_JBDPZD010000001.1"/>
</dbReference>
<comment type="function">
    <text evidence="1 11">Part of the binding-protein-dependent transport system for molybdenum; probably responsible for the translocation of the substrate across the membrane.</text>
</comment>
<evidence type="ECO:0000256" key="4">
    <source>
        <dbReference type="ARBA" id="ARBA00022448"/>
    </source>
</evidence>
<evidence type="ECO:0000256" key="3">
    <source>
        <dbReference type="ARBA" id="ARBA00007069"/>
    </source>
</evidence>
<feature type="transmembrane region" description="Helical" evidence="10">
    <location>
        <begin position="49"/>
        <end position="70"/>
    </location>
</feature>
<feature type="transmembrane region" description="Helical" evidence="10">
    <location>
        <begin position="90"/>
        <end position="108"/>
    </location>
</feature>
<evidence type="ECO:0000313" key="13">
    <source>
        <dbReference type="EMBL" id="MEO3689886.1"/>
    </source>
</evidence>
<keyword evidence="11" id="KW-0997">Cell inner membrane</keyword>